<sequence length="883" mass="94745">SVQGNVLDSEVVPAKRRKIDEVNNYKEDSSDAREDSGNDEKTPTQLGPLKIKPIVLERLRRITSKTTGKGTAEKSTGNDAEKQKCENSAVISNGSTDDVTKSEDVSKSNDVITSSTGSSPAHSPKPEDLTMLSTPPKSRQPEDESINKTTALEKVSAKLLATGSPVFAEISTSDGGLVRSDSEMRENEAGDEKTSVEPRSEGVSTSSQDTAGLSESNGGRTTVPQPGTDSSRIETESRRAPLNFNSDEFKIDSSDAREDSGNDEKTPTQLGPLKIKPIVLERLRRITSKTTGKGTAEQSTGNDAEKQKCENSAVISNGSTDDVTKSEDVSKSNDVITSSTGSSPAHSPKPEDLTMLSTPPKSRQPDDESINKTMALEKVSAKLLARFDAPSSTGSPVFAEISTSDGGLERSDSEMRENEAGDEKTSVEPRSDGVSTSSQDTAGLSESNGGRTTVPQPGTDSSRIETESRRAPLNFNSDEFKILLRQMIDEKFRQIESAYQSKDPEGELRRRLLRLEDENTELHEYATKLEKAVKLLLHNQKSKADKASKHVQTEVLKSPRTVSVSQPPQHPASLPLHLAATSTESTTRLTSTTSSIPGHSVNPAPLPQQVPYTPPPQIRTTPSQLLTPPTQYQPTAVQVARPPPPQYPGQIRTGVALPNSGAPGSSVARPQNPGQMSTMVVVRPPQQNVVYVNSSQVQVQPQQNFQVQSAEGQPRFMVGSHAATIATGRPPVPAQQLAQHQQQPAGVLITSRPTAAAPQHHQPQPANQVTGIPAQQRLPQPTGNPVTGRPHQAVQQPLPQQLPPQYRPPAIVTAAVARPPQVQGPPTQQVVPGSSPPVRHQADLDTLIHANTRWDYPGSPSRCTCTPAKGPPTTPFRVHSCGV</sequence>
<gene>
    <name evidence="2" type="ORF">NEMVEDRAFT_v1g233838</name>
</gene>
<feature type="compositionally biased region" description="Pro residues" evidence="1">
    <location>
        <begin position="604"/>
        <end position="617"/>
    </location>
</feature>
<feature type="compositionally biased region" description="Low complexity" evidence="1">
    <location>
        <begin position="620"/>
        <end position="635"/>
    </location>
</feature>
<feature type="non-terminal residue" evidence="2">
    <location>
        <position position="1"/>
    </location>
</feature>
<organism evidence="2 3">
    <name type="scientific">Nematostella vectensis</name>
    <name type="common">Starlet sea anemone</name>
    <dbReference type="NCBI Taxonomy" id="45351"/>
    <lineage>
        <taxon>Eukaryota</taxon>
        <taxon>Metazoa</taxon>
        <taxon>Cnidaria</taxon>
        <taxon>Anthozoa</taxon>
        <taxon>Hexacorallia</taxon>
        <taxon>Actiniaria</taxon>
        <taxon>Edwardsiidae</taxon>
        <taxon>Nematostella</taxon>
    </lineage>
</organism>
<feature type="compositionally biased region" description="Polar residues" evidence="1">
    <location>
        <begin position="433"/>
        <end position="461"/>
    </location>
</feature>
<dbReference type="HOGENOM" id="CLU_015728_0_0_1"/>
<feature type="compositionally biased region" description="Basic and acidic residues" evidence="1">
    <location>
        <begin position="98"/>
        <end position="107"/>
    </location>
</feature>
<accession>A7T560</accession>
<feature type="compositionally biased region" description="Basic and acidic residues" evidence="1">
    <location>
        <begin position="18"/>
        <end position="42"/>
    </location>
</feature>
<feature type="compositionally biased region" description="Low complexity" evidence="1">
    <location>
        <begin position="790"/>
        <end position="799"/>
    </location>
</feature>
<protein>
    <submittedName>
        <fullName evidence="2">Uncharacterized protein</fullName>
    </submittedName>
</protein>
<feature type="compositionally biased region" description="Polar residues" evidence="1">
    <location>
        <begin position="288"/>
        <end position="302"/>
    </location>
</feature>
<feature type="compositionally biased region" description="Basic and acidic residues" evidence="1">
    <location>
        <begin position="407"/>
        <end position="431"/>
    </location>
</feature>
<dbReference type="PhylomeDB" id="A7T560"/>
<dbReference type="InParanoid" id="A7T560"/>
<feature type="region of interest" description="Disordered" evidence="1">
    <location>
        <begin position="774"/>
        <end position="805"/>
    </location>
</feature>
<evidence type="ECO:0000313" key="3">
    <source>
        <dbReference type="Proteomes" id="UP000001593"/>
    </source>
</evidence>
<feature type="compositionally biased region" description="Polar residues" evidence="1">
    <location>
        <begin position="202"/>
        <end position="230"/>
    </location>
</feature>
<feature type="region of interest" description="Disordered" evidence="1">
    <location>
        <begin position="582"/>
        <end position="650"/>
    </location>
</feature>
<dbReference type="GO" id="GO:0005634">
    <property type="term" value="C:nucleus"/>
    <property type="evidence" value="ECO:0000318"/>
    <property type="project" value="GO_Central"/>
</dbReference>
<feature type="compositionally biased region" description="Polar residues" evidence="1">
    <location>
        <begin position="64"/>
        <end position="78"/>
    </location>
</feature>
<feature type="compositionally biased region" description="Basic and acidic residues" evidence="1">
    <location>
        <begin position="180"/>
        <end position="200"/>
    </location>
</feature>
<reference evidence="2 3" key="1">
    <citation type="journal article" date="2007" name="Science">
        <title>Sea anemone genome reveals ancestral eumetazoan gene repertoire and genomic organization.</title>
        <authorList>
            <person name="Putnam N.H."/>
            <person name="Srivastava M."/>
            <person name="Hellsten U."/>
            <person name="Dirks B."/>
            <person name="Chapman J."/>
            <person name="Salamov A."/>
            <person name="Terry A."/>
            <person name="Shapiro H."/>
            <person name="Lindquist E."/>
            <person name="Kapitonov V.V."/>
            <person name="Jurka J."/>
            <person name="Genikhovich G."/>
            <person name="Grigoriev I.V."/>
            <person name="Lucas S.M."/>
            <person name="Steele R.E."/>
            <person name="Finnerty J.R."/>
            <person name="Technau U."/>
            <person name="Martindale M.Q."/>
            <person name="Rokhsar D.S."/>
        </authorList>
    </citation>
    <scope>NUCLEOTIDE SEQUENCE [LARGE SCALE GENOMIC DNA]</scope>
    <source>
        <strain evidence="3">CH2 X CH6</strain>
    </source>
</reference>
<feature type="compositionally biased region" description="Low complexity" evidence="1">
    <location>
        <begin position="582"/>
        <end position="595"/>
    </location>
</feature>
<dbReference type="AlphaFoldDB" id="A7T560"/>
<feature type="region of interest" description="Disordered" evidence="1">
    <location>
        <begin position="387"/>
        <end position="472"/>
    </location>
</feature>
<feature type="compositionally biased region" description="Basic and acidic residues" evidence="1">
    <location>
        <begin position="247"/>
        <end position="266"/>
    </location>
</feature>
<proteinExistence type="predicted"/>
<feature type="region of interest" description="Disordered" evidence="1">
    <location>
        <begin position="1"/>
        <end position="374"/>
    </location>
</feature>
<feature type="compositionally biased region" description="Polar residues" evidence="1">
    <location>
        <begin position="332"/>
        <end position="345"/>
    </location>
</feature>
<feature type="compositionally biased region" description="Polar residues" evidence="1">
    <location>
        <begin position="108"/>
        <end position="121"/>
    </location>
</feature>
<dbReference type="Proteomes" id="UP000001593">
    <property type="component" value="Unassembled WGS sequence"/>
</dbReference>
<name>A7T560_NEMVE</name>
<evidence type="ECO:0000313" key="2">
    <source>
        <dbReference type="EMBL" id="EDO28902.1"/>
    </source>
</evidence>
<keyword evidence="3" id="KW-1185">Reference proteome</keyword>
<dbReference type="OMA" id="HANTRWD"/>
<feature type="compositionally biased region" description="Basic and acidic residues" evidence="1">
    <location>
        <begin position="322"/>
        <end position="331"/>
    </location>
</feature>
<dbReference type="STRING" id="45351.A7T560"/>
<dbReference type="EMBL" id="DS471060">
    <property type="protein sequence ID" value="EDO28902.1"/>
    <property type="molecule type" value="Genomic_DNA"/>
</dbReference>
<dbReference type="GO" id="GO:0005737">
    <property type="term" value="C:cytoplasm"/>
    <property type="evidence" value="ECO:0000318"/>
    <property type="project" value="GO_Central"/>
</dbReference>
<evidence type="ECO:0000256" key="1">
    <source>
        <dbReference type="SAM" id="MobiDB-lite"/>
    </source>
</evidence>
<feature type="compositionally biased region" description="Polar residues" evidence="1">
    <location>
        <begin position="390"/>
        <end position="405"/>
    </location>
</feature>